<organism evidence="3 4">
    <name type="scientific">Mytilus edulis</name>
    <name type="common">Blue mussel</name>
    <dbReference type="NCBI Taxonomy" id="6550"/>
    <lineage>
        <taxon>Eukaryota</taxon>
        <taxon>Metazoa</taxon>
        <taxon>Spiralia</taxon>
        <taxon>Lophotrochozoa</taxon>
        <taxon>Mollusca</taxon>
        <taxon>Bivalvia</taxon>
        <taxon>Autobranchia</taxon>
        <taxon>Pteriomorphia</taxon>
        <taxon>Mytilida</taxon>
        <taxon>Mytiloidea</taxon>
        <taxon>Mytilidae</taxon>
        <taxon>Mytilinae</taxon>
        <taxon>Mytilus</taxon>
    </lineage>
</organism>
<keyword evidence="4" id="KW-1185">Reference proteome</keyword>
<evidence type="ECO:0000313" key="3">
    <source>
        <dbReference type="EMBL" id="CAG2227099.1"/>
    </source>
</evidence>
<feature type="domain" description="Glucose-methanol-choline oxidoreductase N-terminal" evidence="2">
    <location>
        <begin position="142"/>
        <end position="156"/>
    </location>
</feature>
<evidence type="ECO:0000313" key="4">
    <source>
        <dbReference type="Proteomes" id="UP000683360"/>
    </source>
</evidence>
<dbReference type="SUPFAM" id="SSF51905">
    <property type="entry name" value="FAD/NAD(P)-binding domain"/>
    <property type="match status" value="1"/>
</dbReference>
<dbReference type="Proteomes" id="UP000683360">
    <property type="component" value="Unassembled WGS sequence"/>
</dbReference>
<dbReference type="InterPro" id="IPR036188">
    <property type="entry name" value="FAD/NAD-bd_sf"/>
</dbReference>
<proteinExistence type="inferred from homology"/>
<dbReference type="Pfam" id="PF00732">
    <property type="entry name" value="GMC_oxred_N"/>
    <property type="match status" value="1"/>
</dbReference>
<dbReference type="OrthoDB" id="269227at2759"/>
<dbReference type="GO" id="GO:0016614">
    <property type="term" value="F:oxidoreductase activity, acting on CH-OH group of donors"/>
    <property type="evidence" value="ECO:0007669"/>
    <property type="project" value="InterPro"/>
</dbReference>
<dbReference type="GO" id="GO:0050660">
    <property type="term" value="F:flavin adenine dinucleotide binding"/>
    <property type="evidence" value="ECO:0007669"/>
    <property type="project" value="InterPro"/>
</dbReference>
<dbReference type="EMBL" id="CAJPWZ010001948">
    <property type="protein sequence ID" value="CAG2227099.1"/>
    <property type="molecule type" value="Genomic_DNA"/>
</dbReference>
<accession>A0A8S3T916</accession>
<dbReference type="AlphaFoldDB" id="A0A8S3T916"/>
<comment type="similarity">
    <text evidence="1">Belongs to the GMC oxidoreductase family.</text>
</comment>
<sequence>MFIDKTLPPQDQVIHLVCFDKPLKKYYDYIIVGGVSAGSALAARLTEYHVTLLVLEAGGYDLENEATVIPGATFRGKYGPLSISRILSPAGCIRVELFYCKLQWVWSNRYSYGENEHTVFPYVKDGRKQEVFARKEVILSAGSFESPHILLLSGIGPKSSEEI</sequence>
<name>A0A8S3T916_MYTED</name>
<dbReference type="InterPro" id="IPR012132">
    <property type="entry name" value="GMC_OxRdtase"/>
</dbReference>
<comment type="caution">
    <text evidence="3">The sequence shown here is derived from an EMBL/GenBank/DDBJ whole genome shotgun (WGS) entry which is preliminary data.</text>
</comment>
<protein>
    <recommendedName>
        <fullName evidence="2">Glucose-methanol-choline oxidoreductase N-terminal domain-containing protein</fullName>
    </recommendedName>
</protein>
<dbReference type="InterPro" id="IPR000172">
    <property type="entry name" value="GMC_OxRdtase_N"/>
</dbReference>
<dbReference type="Gene3D" id="3.50.50.60">
    <property type="entry name" value="FAD/NAD(P)-binding domain"/>
    <property type="match status" value="2"/>
</dbReference>
<dbReference type="PANTHER" id="PTHR11552">
    <property type="entry name" value="GLUCOSE-METHANOL-CHOLINE GMC OXIDOREDUCTASE"/>
    <property type="match status" value="1"/>
</dbReference>
<dbReference type="PANTHER" id="PTHR11552:SF227">
    <property type="entry name" value="GLUCOSE DEHYDROGENASE [FAD, QUINONE]-LIKE PROTEIN"/>
    <property type="match status" value="1"/>
</dbReference>
<dbReference type="PROSITE" id="PS00624">
    <property type="entry name" value="GMC_OXRED_2"/>
    <property type="match status" value="1"/>
</dbReference>
<gene>
    <name evidence="3" type="ORF">MEDL_40049</name>
</gene>
<evidence type="ECO:0000256" key="1">
    <source>
        <dbReference type="ARBA" id="ARBA00010790"/>
    </source>
</evidence>
<evidence type="ECO:0000259" key="2">
    <source>
        <dbReference type="PROSITE" id="PS00624"/>
    </source>
</evidence>
<reference evidence="3" key="1">
    <citation type="submission" date="2021-03" db="EMBL/GenBank/DDBJ databases">
        <authorList>
            <person name="Bekaert M."/>
        </authorList>
    </citation>
    <scope>NUCLEOTIDE SEQUENCE</scope>
</reference>